<dbReference type="EMBL" id="CALNXI010001422">
    <property type="protein sequence ID" value="CAH3168520.1"/>
    <property type="molecule type" value="Genomic_DNA"/>
</dbReference>
<dbReference type="Pfam" id="PF00350">
    <property type="entry name" value="Dynamin_N"/>
    <property type="match status" value="1"/>
</dbReference>
<accession>A0ABN8QQ97</accession>
<evidence type="ECO:0000256" key="1">
    <source>
        <dbReference type="SAM" id="Coils"/>
    </source>
</evidence>
<dbReference type="InterPro" id="IPR045063">
    <property type="entry name" value="Dynamin_N"/>
</dbReference>
<evidence type="ECO:0000259" key="2">
    <source>
        <dbReference type="Pfam" id="PF00350"/>
    </source>
</evidence>
<dbReference type="SUPFAM" id="SSF52540">
    <property type="entry name" value="P-loop containing nucleoside triphosphate hydrolases"/>
    <property type="match status" value="1"/>
</dbReference>
<sequence length="571" mass="65838">MEAIKRKVDEADDIADVTALMINLNIPTKGCKTLQQMTDRICENLKDRGEILDPNKAFEVIADAQTMEKLKSIKLLRIYNEVSQVVSQLDATFLNLLKTSEGDVNANIKSRMERIENKEYVVLVAGETSAGKSSMLNLILGEELLPFSVLSTTSTICELKYGKKRIIKVHYKQEGKDPETKELDDSSSYLEQISTFVHVKSASLREKALYKKVELFWPHSLLKQGVVIVDSPGIGESDIMDDIVVNYLPNAFAFIYVINSSLAGGVQKDRILRLLEKTRKLTNERQMEFSPNCALFVCNKWDNVPTTEAVEVMNHITTKLSQCLPDLDSERQIMRLSTTKALMAQKFNIMNEEFALLTKNIGLLVKKSIETRLEQHWSWLDRLLDRIIWMMDVFIHNIHTHEIAAQERLESVMERLERLHNEQESVMGELRLHLVTNVRNVVEELISFLKRQDVVEMFSTWDDDNLPDDEGSWEVIEAVLGRWSSKRSSKCIKQRTSTRRAIAKTRNIGKKLKYNMQISQKMARCNCLINNRNTYEPIMFHNHHLPENVERPLLVDCLSKMPLFELKKRHN</sequence>
<organism evidence="3 4">
    <name type="scientific">Porites evermanni</name>
    <dbReference type="NCBI Taxonomy" id="104178"/>
    <lineage>
        <taxon>Eukaryota</taxon>
        <taxon>Metazoa</taxon>
        <taxon>Cnidaria</taxon>
        <taxon>Anthozoa</taxon>
        <taxon>Hexacorallia</taxon>
        <taxon>Scleractinia</taxon>
        <taxon>Fungiina</taxon>
        <taxon>Poritidae</taxon>
        <taxon>Porites</taxon>
    </lineage>
</organism>
<feature type="domain" description="Dynamin N-terminal" evidence="2">
    <location>
        <begin position="122"/>
        <end position="261"/>
    </location>
</feature>
<proteinExistence type="predicted"/>
<dbReference type="Proteomes" id="UP001159427">
    <property type="component" value="Unassembled WGS sequence"/>
</dbReference>
<keyword evidence="4" id="KW-1185">Reference proteome</keyword>
<comment type="caution">
    <text evidence="3">The sequence shown here is derived from an EMBL/GenBank/DDBJ whole genome shotgun (WGS) entry which is preliminary data.</text>
</comment>
<protein>
    <recommendedName>
        <fullName evidence="2">Dynamin N-terminal domain-containing protein</fullName>
    </recommendedName>
</protein>
<name>A0ABN8QQ97_9CNID</name>
<gene>
    <name evidence="3" type="ORF">PEVE_00006539</name>
</gene>
<dbReference type="PANTHER" id="PTHR26392:SF92">
    <property type="entry name" value="PROTEIN KINASE DOMAIN-CONTAINING PROTEIN"/>
    <property type="match status" value="1"/>
</dbReference>
<evidence type="ECO:0000313" key="3">
    <source>
        <dbReference type="EMBL" id="CAH3168520.1"/>
    </source>
</evidence>
<keyword evidence="1" id="KW-0175">Coiled coil</keyword>
<dbReference type="InterPro" id="IPR027417">
    <property type="entry name" value="P-loop_NTPase"/>
</dbReference>
<evidence type="ECO:0000313" key="4">
    <source>
        <dbReference type="Proteomes" id="UP001159427"/>
    </source>
</evidence>
<dbReference type="PANTHER" id="PTHR26392">
    <property type="entry name" value="MITOGEN-ACTIVATED PROTEIN KINASE KINASE KINASE 7-RELATED"/>
    <property type="match status" value="1"/>
</dbReference>
<reference evidence="3 4" key="1">
    <citation type="submission" date="2022-05" db="EMBL/GenBank/DDBJ databases">
        <authorList>
            <consortium name="Genoscope - CEA"/>
            <person name="William W."/>
        </authorList>
    </citation>
    <scope>NUCLEOTIDE SEQUENCE [LARGE SCALE GENOMIC DNA]</scope>
</reference>
<feature type="coiled-coil region" evidence="1">
    <location>
        <begin position="402"/>
        <end position="429"/>
    </location>
</feature>
<dbReference type="Gene3D" id="3.40.50.300">
    <property type="entry name" value="P-loop containing nucleotide triphosphate hydrolases"/>
    <property type="match status" value="1"/>
</dbReference>